<dbReference type="Pfam" id="PF17764">
    <property type="entry name" value="PriA_3primeBD"/>
    <property type="match status" value="1"/>
</dbReference>
<evidence type="ECO:0000313" key="15">
    <source>
        <dbReference type="Proteomes" id="UP001320898"/>
    </source>
</evidence>
<evidence type="ECO:0000256" key="9">
    <source>
        <dbReference type="ARBA" id="ARBA00023125"/>
    </source>
</evidence>
<evidence type="ECO:0000256" key="11">
    <source>
        <dbReference type="ARBA" id="ARBA00048988"/>
    </source>
</evidence>
<dbReference type="PANTHER" id="PTHR30580:SF0">
    <property type="entry name" value="PRIMOSOMAL PROTEIN N"/>
    <property type="match status" value="1"/>
</dbReference>
<dbReference type="EC" id="5.6.2.4" evidence="12"/>
<organism evidence="14 15">
    <name type="scientific">Microbaculum marinisediminis</name>
    <dbReference type="NCBI Taxonomy" id="2931392"/>
    <lineage>
        <taxon>Bacteria</taxon>
        <taxon>Pseudomonadati</taxon>
        <taxon>Pseudomonadota</taxon>
        <taxon>Alphaproteobacteria</taxon>
        <taxon>Hyphomicrobiales</taxon>
        <taxon>Tepidamorphaceae</taxon>
        <taxon>Microbaculum</taxon>
    </lineage>
</organism>
<dbReference type="EMBL" id="JALIDZ010000004">
    <property type="protein sequence ID" value="MCT8972401.1"/>
    <property type="molecule type" value="Genomic_DNA"/>
</dbReference>
<keyword evidence="8 12" id="KW-0067">ATP-binding</keyword>
<keyword evidence="4 12" id="KW-0547">Nucleotide-binding</keyword>
<dbReference type="GO" id="GO:0006270">
    <property type="term" value="P:DNA replication initiation"/>
    <property type="evidence" value="ECO:0007669"/>
    <property type="project" value="TreeGrafter"/>
</dbReference>
<comment type="function">
    <text evidence="12">Initiates the restart of stalled replication forks, which reloads the replicative helicase on sites other than the origin of replication. Recognizes and binds to abandoned replication forks and remodels them to uncover a helicase loading site. Promotes assembly of the primosome at these replication forks.</text>
</comment>
<keyword evidence="7 12" id="KW-0862">Zinc</keyword>
<dbReference type="PROSITE" id="PS51192">
    <property type="entry name" value="HELICASE_ATP_BIND_1"/>
    <property type="match status" value="1"/>
</dbReference>
<dbReference type="Pfam" id="PF18074">
    <property type="entry name" value="PriA_C"/>
    <property type="match status" value="1"/>
</dbReference>
<sequence length="736" mass="79492">MTDLLEKPATVSVLVPVAVERPYTYAVPAGMTLAPGDVVVVPLGPRSVLAVVWDGAPDSVPAKKLRSVEDKLDGHIGEEMRRFVDWLADYTLSHRGTVLRMVLRVPDAFGPEKPVMAVRLAGAAPERMTAARTRVLEIAADGLAWNKGALAQAAGVGASVVEGLVDAGTLERVALPPAPVVGTPDPDFAPPVLSDGQADAAARLRDAVAADAFAVALVEGVTGAGKTEVYFEAVAEALRRGRQVLVLVPEISLTTQFLDRFEARFGTRPAEWHSGMTPRLRERTWRGVANGQVRAVVGARSALFLPFAEPGLIVVDEEHDPAYKQEEGVIYSARDMAVVRGMIGGFPVILSSATPSIETRANAERGRYIHVKLPDRFGASLPDIKAIDMRADGAPSGRFLSPVLVDAIKETIAGGEQALLFLNRRGYAPLTLCRKCGFRFECPNCSAWLVDHRFRRVLSCHHCGHSIARPERCPNCDAEDSLVACGPGIERIAEEAADLFPDIRILMLSSDLVQSISELRMRFSMIERGEVDLIIGTQLVAKGHNFPHLALVGVIDADIGLATADPRAAERTFQLLQQVTGRAGRQKDGGRGLIQTFDPDHPVMQAIISGDREAFYAREMEQRERSGLPPFGRLAAIVVSGRTHAEASGYARALARAVPRADNAHGSEYRGADAVRVLGPAEAPLAVVRGRHRFRLLVKAPRGFDLQGWLRRWLARAPTAKGGLRVSIDVDPVSFL</sequence>
<dbReference type="SMART" id="SM00487">
    <property type="entry name" value="DEXDc"/>
    <property type="match status" value="1"/>
</dbReference>
<dbReference type="GO" id="GO:0016787">
    <property type="term" value="F:hydrolase activity"/>
    <property type="evidence" value="ECO:0007669"/>
    <property type="project" value="UniProtKB-KW"/>
</dbReference>
<keyword evidence="2 12" id="KW-0235">DNA replication</keyword>
<feature type="binding site" evidence="12">
    <location>
        <position position="433"/>
    </location>
    <ligand>
        <name>Zn(2+)</name>
        <dbReference type="ChEBI" id="CHEBI:29105"/>
        <label>1</label>
    </ligand>
</feature>
<dbReference type="InterPro" id="IPR027417">
    <property type="entry name" value="P-loop_NTPase"/>
</dbReference>
<comment type="caution">
    <text evidence="14">The sequence shown here is derived from an EMBL/GenBank/DDBJ whole genome shotgun (WGS) entry which is preliminary data.</text>
</comment>
<accession>A0AAW5QWG6</accession>
<keyword evidence="10 12" id="KW-0413">Isomerase</keyword>
<feature type="binding site" evidence="12">
    <location>
        <position position="460"/>
    </location>
    <ligand>
        <name>Zn(2+)</name>
        <dbReference type="ChEBI" id="CHEBI:29105"/>
        <label>2</label>
    </ligand>
</feature>
<evidence type="ECO:0000256" key="12">
    <source>
        <dbReference type="HAMAP-Rule" id="MF_00983"/>
    </source>
</evidence>
<evidence type="ECO:0000256" key="1">
    <source>
        <dbReference type="ARBA" id="ARBA00022515"/>
    </source>
</evidence>
<dbReference type="RefSeq" id="WP_261615963.1">
    <property type="nucleotide sequence ID" value="NZ_JALIDZ010000004.1"/>
</dbReference>
<evidence type="ECO:0000256" key="6">
    <source>
        <dbReference type="ARBA" id="ARBA00022806"/>
    </source>
</evidence>
<evidence type="ECO:0000313" key="14">
    <source>
        <dbReference type="EMBL" id="MCT8972401.1"/>
    </source>
</evidence>
<dbReference type="GO" id="GO:0008270">
    <property type="term" value="F:zinc ion binding"/>
    <property type="evidence" value="ECO:0007669"/>
    <property type="project" value="UniProtKB-UniRule"/>
</dbReference>
<dbReference type="CDD" id="cd17929">
    <property type="entry name" value="DEXHc_priA"/>
    <property type="match status" value="1"/>
</dbReference>
<evidence type="ECO:0000256" key="2">
    <source>
        <dbReference type="ARBA" id="ARBA00022705"/>
    </source>
</evidence>
<dbReference type="GO" id="GO:1990077">
    <property type="term" value="C:primosome complex"/>
    <property type="evidence" value="ECO:0007669"/>
    <property type="project" value="UniProtKB-UniRule"/>
</dbReference>
<dbReference type="AlphaFoldDB" id="A0AAW5QWG6"/>
<dbReference type="SUPFAM" id="SSF52540">
    <property type="entry name" value="P-loop containing nucleoside triphosphate hydrolases"/>
    <property type="match status" value="2"/>
</dbReference>
<dbReference type="NCBIfam" id="TIGR00595">
    <property type="entry name" value="priA"/>
    <property type="match status" value="1"/>
</dbReference>
<feature type="binding site" evidence="12">
    <location>
        <position position="436"/>
    </location>
    <ligand>
        <name>Zn(2+)</name>
        <dbReference type="ChEBI" id="CHEBI:29105"/>
        <label>1</label>
    </ligand>
</feature>
<dbReference type="GO" id="GO:0006310">
    <property type="term" value="P:DNA recombination"/>
    <property type="evidence" value="ECO:0007669"/>
    <property type="project" value="InterPro"/>
</dbReference>
<dbReference type="FunFam" id="3.40.50.300:FF:000489">
    <property type="entry name" value="Primosome assembly protein PriA"/>
    <property type="match status" value="1"/>
</dbReference>
<dbReference type="HAMAP" id="MF_00983">
    <property type="entry name" value="PriA"/>
    <property type="match status" value="1"/>
</dbReference>
<evidence type="ECO:0000256" key="10">
    <source>
        <dbReference type="ARBA" id="ARBA00023235"/>
    </source>
</evidence>
<feature type="binding site" evidence="12">
    <location>
        <position position="473"/>
    </location>
    <ligand>
        <name>Zn(2+)</name>
        <dbReference type="ChEBI" id="CHEBI:29105"/>
        <label>1</label>
    </ligand>
</feature>
<dbReference type="GO" id="GO:0043138">
    <property type="term" value="F:3'-5' DNA helicase activity"/>
    <property type="evidence" value="ECO:0007669"/>
    <property type="project" value="UniProtKB-EC"/>
</dbReference>
<protein>
    <recommendedName>
        <fullName evidence="12">Replication restart protein PriA</fullName>
    </recommendedName>
    <alternativeName>
        <fullName evidence="12">ATP-dependent DNA helicase PriA</fullName>
        <ecNumber evidence="12">5.6.2.4</ecNumber>
    </alternativeName>
    <alternativeName>
        <fullName evidence="12">DNA 3'-5' helicase PriA</fullName>
    </alternativeName>
</protein>
<feature type="binding site" evidence="12">
    <location>
        <position position="445"/>
    </location>
    <ligand>
        <name>Zn(2+)</name>
        <dbReference type="ChEBI" id="CHEBI:29105"/>
        <label>2</label>
    </ligand>
</feature>
<dbReference type="InterPro" id="IPR041236">
    <property type="entry name" value="PriA_C"/>
</dbReference>
<keyword evidence="1 12" id="KW-0639">Primosome</keyword>
<dbReference type="GO" id="GO:0005524">
    <property type="term" value="F:ATP binding"/>
    <property type="evidence" value="ECO:0007669"/>
    <property type="project" value="UniProtKB-UniRule"/>
</dbReference>
<evidence type="ECO:0000259" key="13">
    <source>
        <dbReference type="PROSITE" id="PS51192"/>
    </source>
</evidence>
<keyword evidence="3 12" id="KW-0479">Metal-binding</keyword>
<dbReference type="PANTHER" id="PTHR30580">
    <property type="entry name" value="PRIMOSOMAL PROTEIN N"/>
    <property type="match status" value="1"/>
</dbReference>
<dbReference type="Proteomes" id="UP001320898">
    <property type="component" value="Unassembled WGS sequence"/>
</dbReference>
<keyword evidence="9 12" id="KW-0238">DNA-binding</keyword>
<comment type="similarity">
    <text evidence="12">Belongs to the helicase family. PriA subfamily.</text>
</comment>
<dbReference type="InterPro" id="IPR040498">
    <property type="entry name" value="PriA_CRR"/>
</dbReference>
<dbReference type="InterPro" id="IPR001650">
    <property type="entry name" value="Helicase_C-like"/>
</dbReference>
<dbReference type="InterPro" id="IPR042115">
    <property type="entry name" value="PriA_3primeBD_sf"/>
</dbReference>
<comment type="catalytic activity">
    <reaction evidence="12">
        <text>Couples ATP hydrolysis with the unwinding of duplex DNA by translocating in the 3'-5' direction.</text>
        <dbReference type="EC" id="5.6.2.4"/>
    </reaction>
</comment>
<dbReference type="SMART" id="SM00490">
    <property type="entry name" value="HELICc"/>
    <property type="match status" value="1"/>
</dbReference>
<comment type="subunit">
    <text evidence="12">Component of the replication restart primosome.</text>
</comment>
<gene>
    <name evidence="12" type="primary">priA</name>
    <name evidence="14" type="ORF">MUB46_11085</name>
</gene>
<dbReference type="Gene3D" id="3.40.1440.60">
    <property type="entry name" value="PriA, 3(prime) DNA-binding domain"/>
    <property type="match status" value="1"/>
</dbReference>
<dbReference type="InterPro" id="IPR011545">
    <property type="entry name" value="DEAD/DEAH_box_helicase_dom"/>
</dbReference>
<feature type="binding site" evidence="12">
    <location>
        <position position="476"/>
    </location>
    <ligand>
        <name>Zn(2+)</name>
        <dbReference type="ChEBI" id="CHEBI:29105"/>
        <label>1</label>
    </ligand>
</feature>
<dbReference type="Pfam" id="PF18319">
    <property type="entry name" value="Zn_ribbon_PriA"/>
    <property type="match status" value="1"/>
</dbReference>
<dbReference type="GO" id="GO:0003677">
    <property type="term" value="F:DNA binding"/>
    <property type="evidence" value="ECO:0007669"/>
    <property type="project" value="UniProtKB-UniRule"/>
</dbReference>
<dbReference type="GO" id="GO:0006269">
    <property type="term" value="P:DNA replication, synthesis of primer"/>
    <property type="evidence" value="ECO:0007669"/>
    <property type="project" value="UniProtKB-KW"/>
</dbReference>
<dbReference type="GO" id="GO:0006302">
    <property type="term" value="P:double-strand break repair"/>
    <property type="evidence" value="ECO:0007669"/>
    <property type="project" value="InterPro"/>
</dbReference>
<proteinExistence type="inferred from homology"/>
<evidence type="ECO:0000256" key="5">
    <source>
        <dbReference type="ARBA" id="ARBA00022801"/>
    </source>
</evidence>
<comment type="cofactor">
    <cofactor evidence="12">
        <name>Zn(2+)</name>
        <dbReference type="ChEBI" id="CHEBI:29105"/>
    </cofactor>
    <text evidence="12">Binds 2 zinc ions per subunit.</text>
</comment>
<keyword evidence="5 12" id="KW-0378">Hydrolase</keyword>
<comment type="catalytic activity">
    <reaction evidence="11 12">
        <text>ATP + H2O = ADP + phosphate + H(+)</text>
        <dbReference type="Rhea" id="RHEA:13065"/>
        <dbReference type="ChEBI" id="CHEBI:15377"/>
        <dbReference type="ChEBI" id="CHEBI:15378"/>
        <dbReference type="ChEBI" id="CHEBI:30616"/>
        <dbReference type="ChEBI" id="CHEBI:43474"/>
        <dbReference type="ChEBI" id="CHEBI:456216"/>
        <dbReference type="EC" id="5.6.2.4"/>
    </reaction>
</comment>
<feature type="binding site" evidence="12">
    <location>
        <position position="442"/>
    </location>
    <ligand>
        <name>Zn(2+)</name>
        <dbReference type="ChEBI" id="CHEBI:29105"/>
        <label>2</label>
    </ligand>
</feature>
<dbReference type="InterPro" id="IPR014001">
    <property type="entry name" value="Helicase_ATP-bd"/>
</dbReference>
<keyword evidence="6 12" id="KW-0347">Helicase</keyword>
<keyword evidence="15" id="KW-1185">Reference proteome</keyword>
<evidence type="ECO:0000256" key="3">
    <source>
        <dbReference type="ARBA" id="ARBA00022723"/>
    </source>
</evidence>
<dbReference type="Pfam" id="PF00270">
    <property type="entry name" value="DEAD"/>
    <property type="match status" value="1"/>
</dbReference>
<name>A0AAW5QWG6_9HYPH</name>
<dbReference type="InterPro" id="IPR005259">
    <property type="entry name" value="PriA"/>
</dbReference>
<evidence type="ECO:0000256" key="7">
    <source>
        <dbReference type="ARBA" id="ARBA00022833"/>
    </source>
</evidence>
<evidence type="ECO:0000256" key="8">
    <source>
        <dbReference type="ARBA" id="ARBA00022840"/>
    </source>
</evidence>
<reference evidence="14 15" key="1">
    <citation type="submission" date="2022-04" db="EMBL/GenBank/DDBJ databases">
        <authorList>
            <person name="Ye Y.-Q."/>
            <person name="Du Z.-J."/>
        </authorList>
    </citation>
    <scope>NUCLEOTIDE SEQUENCE [LARGE SCALE GENOMIC DNA]</scope>
    <source>
        <strain evidence="14 15">A6E488</strain>
    </source>
</reference>
<feature type="domain" description="Helicase ATP-binding" evidence="13">
    <location>
        <begin position="207"/>
        <end position="373"/>
    </location>
</feature>
<evidence type="ECO:0000256" key="4">
    <source>
        <dbReference type="ARBA" id="ARBA00022741"/>
    </source>
</evidence>
<dbReference type="Gene3D" id="3.40.50.300">
    <property type="entry name" value="P-loop containing nucleotide triphosphate hydrolases"/>
    <property type="match status" value="2"/>
</dbReference>
<feature type="binding site" evidence="12">
    <location>
        <position position="463"/>
    </location>
    <ligand>
        <name>Zn(2+)</name>
        <dbReference type="ChEBI" id="CHEBI:29105"/>
        <label>2</label>
    </ligand>
</feature>
<dbReference type="NCBIfam" id="NF004070">
    <property type="entry name" value="PRK05580.2-2"/>
    <property type="match status" value="1"/>
</dbReference>
<dbReference type="InterPro" id="IPR041222">
    <property type="entry name" value="PriA_3primeBD"/>
</dbReference>